<accession>A0AAT9FGV4</accession>
<evidence type="ECO:0000313" key="1">
    <source>
        <dbReference type="EMBL" id="BDS05199.1"/>
    </source>
</evidence>
<organism evidence="1">
    <name type="scientific">Oceaniferula spumae</name>
    <dbReference type="NCBI Taxonomy" id="2979115"/>
    <lineage>
        <taxon>Bacteria</taxon>
        <taxon>Pseudomonadati</taxon>
        <taxon>Verrucomicrobiota</taxon>
        <taxon>Verrucomicrobiia</taxon>
        <taxon>Verrucomicrobiales</taxon>
        <taxon>Verrucomicrobiaceae</taxon>
        <taxon>Oceaniferula</taxon>
    </lineage>
</organism>
<sequence>MPFDIQAAGLFHIAMKPWFLSLLVSLLSASLLSGQIIREEQVKRSTIKAWVGDQPWNVAHSTYIGQFSTANGLCLLQWSGTKVRGVFIINRTQSINYLYGDNSVDGKLKLEVWSGAGEKTAAGVLYKKQVDDTLYWSGLIVDPSNGDEMPLSFHKVTKAAAGSSTTSTYRGNLGETQISVKLTWYAGGLVAGRYSNLNTGKSYRLIGSNYENGWVYLDEWTDGEAGAVTARVSLRKVTADGKLQWQGNMYNQDKRVLKIWFGRTGSSTPSTDGTLKNKLKTE</sequence>
<gene>
    <name evidence="1" type="ORF">NT6N_02390</name>
</gene>
<dbReference type="KEGG" id="osu:NT6N_02390"/>
<protein>
    <recommendedName>
        <fullName evidence="2">Membrane or secreted protein</fullName>
    </recommendedName>
</protein>
<evidence type="ECO:0008006" key="2">
    <source>
        <dbReference type="Google" id="ProtNLM"/>
    </source>
</evidence>
<reference evidence="1" key="1">
    <citation type="submission" date="2024-07" db="EMBL/GenBank/DDBJ databases">
        <title>Complete genome sequence of Verrucomicrobiaceae bacterium NT6N.</title>
        <authorList>
            <person name="Huang C."/>
            <person name="Takami H."/>
            <person name="Hamasaki K."/>
        </authorList>
    </citation>
    <scope>NUCLEOTIDE SEQUENCE</scope>
    <source>
        <strain evidence="1">NT6N</strain>
    </source>
</reference>
<dbReference type="AlphaFoldDB" id="A0AAT9FGV4"/>
<proteinExistence type="predicted"/>
<dbReference type="EMBL" id="AP026866">
    <property type="protein sequence ID" value="BDS05199.1"/>
    <property type="molecule type" value="Genomic_DNA"/>
</dbReference>
<name>A0AAT9FGV4_9BACT</name>